<feature type="region of interest" description="Disordered" evidence="1">
    <location>
        <begin position="135"/>
        <end position="163"/>
    </location>
</feature>
<dbReference type="Proteomes" id="UP000278085">
    <property type="component" value="Unassembled WGS sequence"/>
</dbReference>
<feature type="compositionally biased region" description="Pro residues" evidence="1">
    <location>
        <begin position="135"/>
        <end position="145"/>
    </location>
</feature>
<dbReference type="RefSeq" id="WP_126074136.1">
    <property type="nucleotide sequence ID" value="NZ_CP051166.1"/>
</dbReference>
<organism evidence="3 4">
    <name type="scientific">Massilia atriviolacea</name>
    <dbReference type="NCBI Taxonomy" id="2495579"/>
    <lineage>
        <taxon>Bacteria</taxon>
        <taxon>Pseudomonadati</taxon>
        <taxon>Pseudomonadota</taxon>
        <taxon>Betaproteobacteria</taxon>
        <taxon>Burkholderiales</taxon>
        <taxon>Oxalobacteraceae</taxon>
        <taxon>Telluria group</taxon>
        <taxon>Massilia</taxon>
    </lineage>
</organism>
<accession>A0A430HN62</accession>
<feature type="transmembrane region" description="Helical" evidence="2">
    <location>
        <begin position="416"/>
        <end position="433"/>
    </location>
</feature>
<dbReference type="GO" id="GO:0005886">
    <property type="term" value="C:plasma membrane"/>
    <property type="evidence" value="ECO:0007669"/>
    <property type="project" value="TreeGrafter"/>
</dbReference>
<proteinExistence type="predicted"/>
<feature type="transmembrane region" description="Helical" evidence="2">
    <location>
        <begin position="386"/>
        <end position="404"/>
    </location>
</feature>
<evidence type="ECO:0000256" key="2">
    <source>
        <dbReference type="SAM" id="Phobius"/>
    </source>
</evidence>
<sequence>MMASETFEQVLTAAQAAGSINTAWKKFVKTTFFVPVAKPDGGGVKLLARDSKGDGSRAIVISEVRERAEDGQGSLLVALSGADVVRLLQADAAILVALSDRTFDIAHDRVAWLRKSIEASLAKAAQAREAAPAPVPAAAPVPSPAPVALDKPAPPRRPSNAPLDVAALKPRNVVIDKVGLEFFVPAEWRQSAMSNGLRFHDDSSGTRLEVSGYLRPDVSLGKWIDTRLALVRHDMPYLTQAGEATEIHGDDWRDRVKGKAIELTGTFPGDECESRYLLACVRTDDVVVAIAIRAPADVFEQQRSLFKWFLSRVDIRRMSAPEPYRVSAAAGSYEQAHEAGADPGVFGMSMEGRIGRLRALAYSLPLMLAMGVLGIVAAVLIPKATILGVVLLIAGAVYSLYSWVRLMVLRLHDVNLSGKWLLGFILAIGLGGALGNHNFVLVASLIFWIGSMVIYCLVPGTDGDNDYGEAPGPNTTLVKVGATLVIIMQIVSMGAQAKMSGKGGYNATRAKQSAWTAPAGGMAIRFPGQSIGGAKASAMPHGPAGMRQFAGNAGATA</sequence>
<comment type="caution">
    <text evidence="3">The sequence shown here is derived from an EMBL/GenBank/DDBJ whole genome shotgun (WGS) entry which is preliminary data.</text>
</comment>
<evidence type="ECO:0000313" key="4">
    <source>
        <dbReference type="Proteomes" id="UP000278085"/>
    </source>
</evidence>
<dbReference type="OrthoDB" id="8743872at2"/>
<dbReference type="Pfam" id="PF05656">
    <property type="entry name" value="DUF805"/>
    <property type="match status" value="1"/>
</dbReference>
<name>A0A430HN62_9BURK</name>
<reference evidence="3 4" key="1">
    <citation type="submission" date="2018-12" db="EMBL/GenBank/DDBJ databases">
        <authorList>
            <person name="Yang E."/>
        </authorList>
    </citation>
    <scope>NUCLEOTIDE SEQUENCE [LARGE SCALE GENOMIC DNA]</scope>
    <source>
        <strain evidence="3 4">SOD</strain>
    </source>
</reference>
<dbReference type="EMBL" id="RXLQ01000005">
    <property type="protein sequence ID" value="RSZ58931.1"/>
    <property type="molecule type" value="Genomic_DNA"/>
</dbReference>
<dbReference type="AlphaFoldDB" id="A0A430HN62"/>
<feature type="transmembrane region" description="Helical" evidence="2">
    <location>
        <begin position="359"/>
        <end position="380"/>
    </location>
</feature>
<feature type="transmembrane region" description="Helical" evidence="2">
    <location>
        <begin position="439"/>
        <end position="458"/>
    </location>
</feature>
<gene>
    <name evidence="3" type="ORF">EJB06_11360</name>
</gene>
<evidence type="ECO:0000256" key="1">
    <source>
        <dbReference type="SAM" id="MobiDB-lite"/>
    </source>
</evidence>
<evidence type="ECO:0000313" key="3">
    <source>
        <dbReference type="EMBL" id="RSZ58931.1"/>
    </source>
</evidence>
<dbReference type="InterPro" id="IPR008523">
    <property type="entry name" value="DUF805"/>
</dbReference>
<protein>
    <submittedName>
        <fullName evidence="3">DUF805 domain-containing protein</fullName>
    </submittedName>
</protein>
<dbReference type="PANTHER" id="PTHR34980:SF3">
    <property type="entry name" value="BLR8105 PROTEIN"/>
    <property type="match status" value="1"/>
</dbReference>
<keyword evidence="2" id="KW-0812">Transmembrane</keyword>
<keyword evidence="2" id="KW-0472">Membrane</keyword>
<keyword evidence="4" id="KW-1185">Reference proteome</keyword>
<dbReference type="PANTHER" id="PTHR34980">
    <property type="entry name" value="INNER MEMBRANE PROTEIN-RELATED-RELATED"/>
    <property type="match status" value="1"/>
</dbReference>
<keyword evidence="2" id="KW-1133">Transmembrane helix</keyword>